<reference evidence="5" key="1">
    <citation type="submission" date="2020-05" db="EMBL/GenBank/DDBJ databases">
        <authorList>
            <person name="Chiriac C."/>
            <person name="Salcher M."/>
            <person name="Ghai R."/>
            <person name="Kavagutti S V."/>
        </authorList>
    </citation>
    <scope>NUCLEOTIDE SEQUENCE</scope>
</reference>
<dbReference type="EMBL" id="CAESAD010000011">
    <property type="protein sequence ID" value="CAB4343887.1"/>
    <property type="molecule type" value="Genomic_DNA"/>
</dbReference>
<dbReference type="AlphaFoldDB" id="A0A6J7BZ00"/>
<dbReference type="EMBL" id="CAFAAO010000023">
    <property type="protein sequence ID" value="CAB4812524.1"/>
    <property type="molecule type" value="Genomic_DNA"/>
</dbReference>
<evidence type="ECO:0000313" key="5">
    <source>
        <dbReference type="EMBL" id="CAB4850345.1"/>
    </source>
</evidence>
<dbReference type="EMBL" id="CAEZYC010000084">
    <property type="protein sequence ID" value="CAB4716441.1"/>
    <property type="molecule type" value="Genomic_DNA"/>
</dbReference>
<evidence type="ECO:0000313" key="2">
    <source>
        <dbReference type="EMBL" id="CAB4343887.1"/>
    </source>
</evidence>
<sequence>MLKTQNRHKVRALVALSAVLALALTGCSGSSASDAQSAVPSATTGTAGPPVWSAEETEYLGAISGADLASSIFLSASDYITIGDTVCNGLKQDIPLEDILSALASSGKKNGLNATQRNEFTLITSAAAVSFLCKDQIEKYKLQK</sequence>
<dbReference type="EMBL" id="CAFBIX010000066">
    <property type="protein sequence ID" value="CAB4850345.1"/>
    <property type="molecule type" value="Genomic_DNA"/>
</dbReference>
<dbReference type="EMBL" id="CAESAI010000028">
    <property type="protein sequence ID" value="CAB4341916.1"/>
    <property type="molecule type" value="Genomic_DNA"/>
</dbReference>
<protein>
    <submittedName>
        <fullName evidence="5">Unannotated protein</fullName>
    </submittedName>
</protein>
<proteinExistence type="predicted"/>
<dbReference type="PROSITE" id="PS51257">
    <property type="entry name" value="PROKAR_LIPOPROTEIN"/>
    <property type="match status" value="1"/>
</dbReference>
<evidence type="ECO:0000313" key="4">
    <source>
        <dbReference type="EMBL" id="CAB4812524.1"/>
    </source>
</evidence>
<accession>A0A6J7BZ00</accession>
<evidence type="ECO:0000313" key="3">
    <source>
        <dbReference type="EMBL" id="CAB4716441.1"/>
    </source>
</evidence>
<evidence type="ECO:0000313" key="1">
    <source>
        <dbReference type="EMBL" id="CAB4341916.1"/>
    </source>
</evidence>
<name>A0A6J7BZ00_9ZZZZ</name>
<organism evidence="5">
    <name type="scientific">freshwater metagenome</name>
    <dbReference type="NCBI Taxonomy" id="449393"/>
    <lineage>
        <taxon>unclassified sequences</taxon>
        <taxon>metagenomes</taxon>
        <taxon>ecological metagenomes</taxon>
    </lineage>
</organism>
<gene>
    <name evidence="3" type="ORF">UFOPK2648_01176</name>
    <name evidence="4" type="ORF">UFOPK3037_01413</name>
    <name evidence="5" type="ORF">UFOPK3278_01221</name>
    <name evidence="1" type="ORF">UFOPK3406_01075</name>
    <name evidence="2" type="ORF">UFOPK3925_01301</name>
</gene>